<evidence type="ECO:0000256" key="5">
    <source>
        <dbReference type="SAM" id="Phobius"/>
    </source>
</evidence>
<comment type="subcellular location">
    <subcellularLocation>
        <location evidence="1">Membrane</location>
    </subcellularLocation>
</comment>
<evidence type="ECO:0000256" key="4">
    <source>
        <dbReference type="ARBA" id="ARBA00023136"/>
    </source>
</evidence>
<keyword evidence="8" id="KW-1185">Reference proteome</keyword>
<dbReference type="InterPro" id="IPR001129">
    <property type="entry name" value="Membr-assoc_MAPEG"/>
</dbReference>
<evidence type="ECO:0000256" key="1">
    <source>
        <dbReference type="ARBA" id="ARBA00004370"/>
    </source>
</evidence>
<evidence type="ECO:0000256" key="3">
    <source>
        <dbReference type="ARBA" id="ARBA00022989"/>
    </source>
</evidence>
<keyword evidence="4 5" id="KW-0472">Membrane</keyword>
<name>A0ABY6IUH0_9HYPH</name>
<evidence type="ECO:0000256" key="6">
    <source>
        <dbReference type="SAM" id="SignalP"/>
    </source>
</evidence>
<evidence type="ECO:0000256" key="2">
    <source>
        <dbReference type="ARBA" id="ARBA00022692"/>
    </source>
</evidence>
<dbReference type="RefSeq" id="WP_264226926.1">
    <property type="nucleotide sequence ID" value="NZ_CP107716.1"/>
</dbReference>
<evidence type="ECO:0000313" key="8">
    <source>
        <dbReference type="Proteomes" id="UP001163882"/>
    </source>
</evidence>
<dbReference type="Gene3D" id="1.20.120.550">
    <property type="entry name" value="Membrane associated eicosanoid/glutathione metabolism-like domain"/>
    <property type="match status" value="1"/>
</dbReference>
<keyword evidence="2 5" id="KW-0812">Transmembrane</keyword>
<protein>
    <submittedName>
        <fullName evidence="7">MAPEG family protein</fullName>
    </submittedName>
</protein>
<gene>
    <name evidence="7" type="ORF">OF122_06150</name>
</gene>
<dbReference type="Proteomes" id="UP001163882">
    <property type="component" value="Chromosome"/>
</dbReference>
<evidence type="ECO:0000313" key="7">
    <source>
        <dbReference type="EMBL" id="UYQ73340.1"/>
    </source>
</evidence>
<keyword evidence="3 5" id="KW-1133">Transmembrane helix</keyword>
<sequence length="132" mass="13945">MLLPFAILTAGALVFFSAAIQHLNTVTANGIAFAFTDRSTPLSREGFAGRAARTLQNNLESAAMFVPPAILLFSNGSEPPLATTAAGAYIATRISFTLAYWTGRNRLRSFFWGLGMASIAVTAALSAQSILT</sequence>
<dbReference type="InterPro" id="IPR023352">
    <property type="entry name" value="MAPEG-like_dom_sf"/>
</dbReference>
<dbReference type="SUPFAM" id="SSF161084">
    <property type="entry name" value="MAPEG domain-like"/>
    <property type="match status" value="1"/>
</dbReference>
<organism evidence="7 8">
    <name type="scientific">Pelagibacterium flavum</name>
    <dbReference type="NCBI Taxonomy" id="2984530"/>
    <lineage>
        <taxon>Bacteria</taxon>
        <taxon>Pseudomonadati</taxon>
        <taxon>Pseudomonadota</taxon>
        <taxon>Alphaproteobacteria</taxon>
        <taxon>Hyphomicrobiales</taxon>
        <taxon>Devosiaceae</taxon>
        <taxon>Pelagibacterium</taxon>
    </lineage>
</organism>
<keyword evidence="6" id="KW-0732">Signal</keyword>
<feature type="signal peptide" evidence="6">
    <location>
        <begin position="1"/>
        <end position="21"/>
    </location>
</feature>
<accession>A0ABY6IUH0</accession>
<proteinExistence type="predicted"/>
<feature type="chain" id="PRO_5046565429" evidence="6">
    <location>
        <begin position="22"/>
        <end position="132"/>
    </location>
</feature>
<dbReference type="EMBL" id="CP107716">
    <property type="protein sequence ID" value="UYQ73340.1"/>
    <property type="molecule type" value="Genomic_DNA"/>
</dbReference>
<reference evidence="7" key="1">
    <citation type="submission" date="2022-10" db="EMBL/GenBank/DDBJ databases">
        <title>YIM 151497 complete genome.</title>
        <authorList>
            <person name="Chen X."/>
        </authorList>
    </citation>
    <scope>NUCLEOTIDE SEQUENCE</scope>
    <source>
        <strain evidence="7">YIM 151497</strain>
    </source>
</reference>
<feature type="transmembrane region" description="Helical" evidence="5">
    <location>
        <begin position="110"/>
        <end position="131"/>
    </location>
</feature>
<dbReference type="Pfam" id="PF01124">
    <property type="entry name" value="MAPEG"/>
    <property type="match status" value="1"/>
</dbReference>